<organism evidence="1 2">
    <name type="scientific">Riccia sorocarpa</name>
    <dbReference type="NCBI Taxonomy" id="122646"/>
    <lineage>
        <taxon>Eukaryota</taxon>
        <taxon>Viridiplantae</taxon>
        <taxon>Streptophyta</taxon>
        <taxon>Embryophyta</taxon>
        <taxon>Marchantiophyta</taxon>
        <taxon>Marchantiopsida</taxon>
        <taxon>Marchantiidae</taxon>
        <taxon>Marchantiales</taxon>
        <taxon>Ricciaceae</taxon>
        <taxon>Riccia</taxon>
    </lineage>
</organism>
<dbReference type="AlphaFoldDB" id="A0ABD3GH19"/>
<comment type="caution">
    <text evidence="1">The sequence shown here is derived from an EMBL/GenBank/DDBJ whole genome shotgun (WGS) entry which is preliminary data.</text>
</comment>
<dbReference type="EMBL" id="JBJQOH010000007">
    <property type="protein sequence ID" value="KAL3678218.1"/>
    <property type="molecule type" value="Genomic_DNA"/>
</dbReference>
<protein>
    <submittedName>
        <fullName evidence="1">Uncharacterized protein</fullName>
    </submittedName>
</protein>
<reference evidence="1 2" key="1">
    <citation type="submission" date="2024-09" db="EMBL/GenBank/DDBJ databases">
        <title>Chromosome-scale assembly of Riccia sorocarpa.</title>
        <authorList>
            <person name="Paukszto L."/>
        </authorList>
    </citation>
    <scope>NUCLEOTIDE SEQUENCE [LARGE SCALE GENOMIC DNA]</scope>
    <source>
        <strain evidence="1">LP-2024</strain>
        <tissue evidence="1">Aerial parts of the thallus</tissue>
    </source>
</reference>
<proteinExistence type="predicted"/>
<gene>
    <name evidence="1" type="ORF">R1sor_021174</name>
</gene>
<accession>A0ABD3GH19</accession>
<sequence length="242" mass="25828">MCEGTHRLRGSVTASTRSLITVSSGSLLRPCCVPFALERNSGEHNFLAKPGIFKIKWAVIPSGPSDSDPETLRRVRLRVTLPCEIDFGAVAPIVPHGEGPSSAPSPSSHTGWLCRIDREARLRSAPGNVKEALQRANLAVGDLTSRASIADSQIQGLHAEIMQKDFQIFGFAGSGCGRDDDAPPHPEGPVQAEVQAEVEALTPDQLKDKLKKTADALEFCGWVSSGRVGSGADSEENRASYS</sequence>
<name>A0ABD3GH19_9MARC</name>
<evidence type="ECO:0000313" key="1">
    <source>
        <dbReference type="EMBL" id="KAL3678218.1"/>
    </source>
</evidence>
<evidence type="ECO:0000313" key="2">
    <source>
        <dbReference type="Proteomes" id="UP001633002"/>
    </source>
</evidence>
<keyword evidence="2" id="KW-1185">Reference proteome</keyword>
<dbReference type="Proteomes" id="UP001633002">
    <property type="component" value="Unassembled WGS sequence"/>
</dbReference>